<dbReference type="InterPro" id="IPR013216">
    <property type="entry name" value="Methyltransf_11"/>
</dbReference>
<dbReference type="OrthoDB" id="9769602at2"/>
<feature type="domain" description="Methyltransferase type 11" evidence="6">
    <location>
        <begin position="71"/>
        <end position="165"/>
    </location>
</feature>
<evidence type="ECO:0000256" key="5">
    <source>
        <dbReference type="ARBA" id="ARBA00038330"/>
    </source>
</evidence>
<keyword evidence="8" id="KW-1185">Reference proteome</keyword>
<evidence type="ECO:0000256" key="3">
    <source>
        <dbReference type="ARBA" id="ARBA00022679"/>
    </source>
</evidence>
<sequence>MRWGPAIQQRLYPVATKLFAKSGELLLLNNGYEEDPPMGLPLDPEDESSRYQIQLYHVTANQVDLKGKRVLEVGCGHGGGASYIMRKLGPKSYTGLDLNPSGIEYCRERLNIPNLHFVQGHAEQLPFPDESFDAVINIESSHCYPNFRGFLSEVVRVLTPGGHFLYSDSQPPIGIEAWEAALADAPWKMISQRVISDDVARGFHKNAFHLQDVVDSRTPPFLRSVVRKRLHEGIESNCSALESGALSYRLYCFEKE</sequence>
<evidence type="ECO:0000256" key="1">
    <source>
        <dbReference type="ARBA" id="ARBA00022516"/>
    </source>
</evidence>
<keyword evidence="3" id="KW-0808">Transferase</keyword>
<reference evidence="7 8" key="1">
    <citation type="submission" date="2017-02" db="EMBL/GenBank/DDBJ databases">
        <title>The new phylogeny of genus Mycobacterium.</title>
        <authorList>
            <person name="Tortoli E."/>
            <person name="Trovato A."/>
            <person name="Cirillo D.M."/>
        </authorList>
    </citation>
    <scope>NUCLEOTIDE SEQUENCE [LARGE SCALE GENOMIC DNA]</scope>
    <source>
        <strain evidence="7 8">DSM 45057</strain>
    </source>
</reference>
<keyword evidence="2" id="KW-0489">Methyltransferase</keyword>
<dbReference type="GO" id="GO:0016126">
    <property type="term" value="P:sterol biosynthetic process"/>
    <property type="evidence" value="ECO:0007669"/>
    <property type="project" value="TreeGrafter"/>
</dbReference>
<dbReference type="PANTHER" id="PTHR44068:SF1">
    <property type="entry name" value="HYPOTHETICAL LOC100005854"/>
    <property type="match status" value="1"/>
</dbReference>
<dbReference type="Gene3D" id="3.40.50.150">
    <property type="entry name" value="Vaccinia Virus protein VP39"/>
    <property type="match status" value="1"/>
</dbReference>
<dbReference type="EMBL" id="MVHE01000037">
    <property type="protein sequence ID" value="ORA17789.1"/>
    <property type="molecule type" value="Genomic_DNA"/>
</dbReference>
<dbReference type="InterPro" id="IPR054877">
    <property type="entry name" value="PthPhpthDimycoMt"/>
</dbReference>
<gene>
    <name evidence="7" type="ORF">BST12_19255</name>
</gene>
<dbReference type="Proteomes" id="UP000192284">
    <property type="component" value="Unassembled WGS sequence"/>
</dbReference>
<proteinExistence type="inferred from homology"/>
<dbReference type="CDD" id="cd02440">
    <property type="entry name" value="AdoMet_MTases"/>
    <property type="match status" value="1"/>
</dbReference>
<evidence type="ECO:0000313" key="7">
    <source>
        <dbReference type="EMBL" id="ORA17789.1"/>
    </source>
</evidence>
<name>A0A1W9ZLX7_MYCAN</name>
<dbReference type="SUPFAM" id="SSF53335">
    <property type="entry name" value="S-adenosyl-L-methionine-dependent methyltransferases"/>
    <property type="match status" value="1"/>
</dbReference>
<protein>
    <recommendedName>
        <fullName evidence="6">Methyltransferase type 11 domain-containing protein</fullName>
    </recommendedName>
</protein>
<organism evidence="7 8">
    <name type="scientific">Mycobacterium angelicum</name>
    <dbReference type="NCBI Taxonomy" id="470074"/>
    <lineage>
        <taxon>Bacteria</taxon>
        <taxon>Bacillati</taxon>
        <taxon>Actinomycetota</taxon>
        <taxon>Actinomycetes</taxon>
        <taxon>Mycobacteriales</taxon>
        <taxon>Mycobacteriaceae</taxon>
        <taxon>Mycobacterium</taxon>
    </lineage>
</organism>
<keyword evidence="1" id="KW-0444">Lipid biosynthesis</keyword>
<dbReference type="GO" id="GO:0032259">
    <property type="term" value="P:methylation"/>
    <property type="evidence" value="ECO:0007669"/>
    <property type="project" value="UniProtKB-KW"/>
</dbReference>
<dbReference type="InterPro" id="IPR050447">
    <property type="entry name" value="Erg6_SMT_methyltransf"/>
</dbReference>
<comment type="similarity">
    <text evidence="5">Belongs to the methyltransferase superfamily. Phthiotriol/phenolphthiotriol dimycocerosates methyltransferase family.</text>
</comment>
<accession>A0A1W9ZLX7</accession>
<dbReference type="RefSeq" id="WP_139801777.1">
    <property type="nucleotide sequence ID" value="NZ_JACKTS010000016.1"/>
</dbReference>
<dbReference type="NCBIfam" id="NF045823">
    <property type="entry name" value="PthPhpthDimycoMt"/>
    <property type="match status" value="1"/>
</dbReference>
<dbReference type="GO" id="GO:0003838">
    <property type="term" value="F:sterol 24-C-methyltransferase activity"/>
    <property type="evidence" value="ECO:0007669"/>
    <property type="project" value="TreeGrafter"/>
</dbReference>
<dbReference type="InterPro" id="IPR029063">
    <property type="entry name" value="SAM-dependent_MTases_sf"/>
</dbReference>
<evidence type="ECO:0000313" key="8">
    <source>
        <dbReference type="Proteomes" id="UP000192284"/>
    </source>
</evidence>
<keyword evidence="1" id="KW-0443">Lipid metabolism</keyword>
<evidence type="ECO:0000259" key="6">
    <source>
        <dbReference type="Pfam" id="PF08241"/>
    </source>
</evidence>
<dbReference type="Pfam" id="PF08241">
    <property type="entry name" value="Methyltransf_11"/>
    <property type="match status" value="1"/>
</dbReference>
<comment type="caution">
    <text evidence="7">The sequence shown here is derived from an EMBL/GenBank/DDBJ whole genome shotgun (WGS) entry which is preliminary data.</text>
</comment>
<evidence type="ECO:0000256" key="2">
    <source>
        <dbReference type="ARBA" id="ARBA00022603"/>
    </source>
</evidence>
<comment type="function">
    <text evidence="4">Catalyzes the methylation of the lipid moiety of the intermediate compounds phthiotriol and glycosylated phenolphthiotriol dimycoserosates to form phthiocerol dimycocerosates (DIM A) and glycosylated phenolphthiocerol dimycocerosates (PGL).</text>
</comment>
<evidence type="ECO:0000256" key="4">
    <source>
        <dbReference type="ARBA" id="ARBA00037600"/>
    </source>
</evidence>
<dbReference type="PANTHER" id="PTHR44068">
    <property type="entry name" value="ZGC:194242"/>
    <property type="match status" value="1"/>
</dbReference>
<dbReference type="AlphaFoldDB" id="A0A1W9ZLX7"/>